<dbReference type="HAMAP" id="MF_00374">
    <property type="entry name" value="Ribosomal_uL29"/>
    <property type="match status" value="1"/>
</dbReference>
<dbReference type="InterPro" id="IPR036049">
    <property type="entry name" value="Ribosomal_uL29_sf"/>
</dbReference>
<sequence length="69" mass="8273">MKVKEIRAMSLNELAQRIREEEDALRQLRFQHAVAQLENPMLLRNKRRLIARLKTIYNEKRRASAQQTV</sequence>
<evidence type="ECO:0000313" key="6">
    <source>
        <dbReference type="EMBL" id="HER97329.1"/>
    </source>
</evidence>
<proteinExistence type="inferred from homology"/>
<keyword evidence="2 5" id="KW-0689">Ribosomal protein</keyword>
<dbReference type="GO" id="GO:1990904">
    <property type="term" value="C:ribonucleoprotein complex"/>
    <property type="evidence" value="ECO:0007669"/>
    <property type="project" value="UniProtKB-KW"/>
</dbReference>
<dbReference type="AlphaFoldDB" id="A0A7V2F795"/>
<dbReference type="Pfam" id="PF00831">
    <property type="entry name" value="Ribosomal_L29"/>
    <property type="match status" value="1"/>
</dbReference>
<comment type="similarity">
    <text evidence="1 5">Belongs to the universal ribosomal protein uL29 family.</text>
</comment>
<dbReference type="NCBIfam" id="TIGR00012">
    <property type="entry name" value="L29"/>
    <property type="match status" value="1"/>
</dbReference>
<comment type="caution">
    <text evidence="6">The sequence shown here is derived from an EMBL/GenBank/DDBJ whole genome shotgun (WGS) entry which is preliminary data.</text>
</comment>
<dbReference type="GO" id="GO:0003735">
    <property type="term" value="F:structural constituent of ribosome"/>
    <property type="evidence" value="ECO:0007669"/>
    <property type="project" value="InterPro"/>
</dbReference>
<dbReference type="SUPFAM" id="SSF46561">
    <property type="entry name" value="Ribosomal protein L29 (L29p)"/>
    <property type="match status" value="1"/>
</dbReference>
<dbReference type="CDD" id="cd00427">
    <property type="entry name" value="Ribosomal_L29_HIP"/>
    <property type="match status" value="1"/>
</dbReference>
<gene>
    <name evidence="5" type="primary">rpmC</name>
    <name evidence="6" type="ORF">ENO59_12630</name>
</gene>
<name>A0A7V2F795_RHOMR</name>
<dbReference type="EMBL" id="DSGB01000007">
    <property type="protein sequence ID" value="HER97329.1"/>
    <property type="molecule type" value="Genomic_DNA"/>
</dbReference>
<dbReference type="GO" id="GO:0005840">
    <property type="term" value="C:ribosome"/>
    <property type="evidence" value="ECO:0007669"/>
    <property type="project" value="UniProtKB-KW"/>
</dbReference>
<dbReference type="Gene3D" id="1.10.287.310">
    <property type="match status" value="1"/>
</dbReference>
<dbReference type="InterPro" id="IPR001854">
    <property type="entry name" value="Ribosomal_uL29"/>
</dbReference>
<organism evidence="6">
    <name type="scientific">Rhodothermus marinus</name>
    <name type="common">Rhodothermus obamensis</name>
    <dbReference type="NCBI Taxonomy" id="29549"/>
    <lineage>
        <taxon>Bacteria</taxon>
        <taxon>Pseudomonadati</taxon>
        <taxon>Rhodothermota</taxon>
        <taxon>Rhodothermia</taxon>
        <taxon>Rhodothermales</taxon>
        <taxon>Rhodothermaceae</taxon>
        <taxon>Rhodothermus</taxon>
    </lineage>
</organism>
<evidence type="ECO:0000256" key="3">
    <source>
        <dbReference type="ARBA" id="ARBA00023274"/>
    </source>
</evidence>
<evidence type="ECO:0000256" key="4">
    <source>
        <dbReference type="ARBA" id="ARBA00035204"/>
    </source>
</evidence>
<accession>A0A7V2F795</accession>
<reference evidence="6" key="1">
    <citation type="journal article" date="2020" name="mSystems">
        <title>Genome- and Community-Level Interaction Insights into Carbon Utilization and Element Cycling Functions of Hydrothermarchaeota in Hydrothermal Sediment.</title>
        <authorList>
            <person name="Zhou Z."/>
            <person name="Liu Y."/>
            <person name="Xu W."/>
            <person name="Pan J."/>
            <person name="Luo Z.H."/>
            <person name="Li M."/>
        </authorList>
    </citation>
    <scope>NUCLEOTIDE SEQUENCE [LARGE SCALE GENOMIC DNA]</scope>
    <source>
        <strain evidence="6">SpSt-143</strain>
    </source>
</reference>
<evidence type="ECO:0000256" key="2">
    <source>
        <dbReference type="ARBA" id="ARBA00022980"/>
    </source>
</evidence>
<evidence type="ECO:0000256" key="1">
    <source>
        <dbReference type="ARBA" id="ARBA00009254"/>
    </source>
</evidence>
<dbReference type="GO" id="GO:0006412">
    <property type="term" value="P:translation"/>
    <property type="evidence" value="ECO:0007669"/>
    <property type="project" value="UniProtKB-UniRule"/>
</dbReference>
<keyword evidence="3 5" id="KW-0687">Ribonucleoprotein</keyword>
<evidence type="ECO:0000256" key="5">
    <source>
        <dbReference type="HAMAP-Rule" id="MF_00374"/>
    </source>
</evidence>
<protein>
    <recommendedName>
        <fullName evidence="4 5">Large ribosomal subunit protein uL29</fullName>
    </recommendedName>
</protein>